<keyword evidence="2" id="KW-1185">Reference proteome</keyword>
<dbReference type="EMBL" id="JBHRZF010000219">
    <property type="protein sequence ID" value="MFC3862959.1"/>
    <property type="molecule type" value="Genomic_DNA"/>
</dbReference>
<evidence type="ECO:0000313" key="2">
    <source>
        <dbReference type="Proteomes" id="UP001595748"/>
    </source>
</evidence>
<gene>
    <name evidence="1" type="ORF">ACFOPQ_19535</name>
</gene>
<accession>A0ABV8AB75</accession>
<name>A0ABV8AB75_9DEIO</name>
<reference evidence="2" key="1">
    <citation type="journal article" date="2019" name="Int. J. Syst. Evol. Microbiol.">
        <title>The Global Catalogue of Microorganisms (GCM) 10K type strain sequencing project: providing services to taxonomists for standard genome sequencing and annotation.</title>
        <authorList>
            <consortium name="The Broad Institute Genomics Platform"/>
            <consortium name="The Broad Institute Genome Sequencing Center for Infectious Disease"/>
            <person name="Wu L."/>
            <person name="Ma J."/>
        </authorList>
    </citation>
    <scope>NUCLEOTIDE SEQUENCE [LARGE SCALE GENOMIC DNA]</scope>
    <source>
        <strain evidence="2">CCTCC AB 2013263</strain>
    </source>
</reference>
<comment type="caution">
    <text evidence="1">The sequence shown here is derived from an EMBL/GenBank/DDBJ whole genome shotgun (WGS) entry which is preliminary data.</text>
</comment>
<evidence type="ECO:0000313" key="1">
    <source>
        <dbReference type="EMBL" id="MFC3862959.1"/>
    </source>
</evidence>
<protein>
    <submittedName>
        <fullName evidence="1">Uncharacterized protein</fullName>
    </submittedName>
</protein>
<dbReference type="RefSeq" id="WP_380080896.1">
    <property type="nucleotide sequence ID" value="NZ_JBHRZF010000219.1"/>
</dbReference>
<organism evidence="1 2">
    <name type="scientific">Deinococcus antarcticus</name>
    <dbReference type="NCBI Taxonomy" id="1298767"/>
    <lineage>
        <taxon>Bacteria</taxon>
        <taxon>Thermotogati</taxon>
        <taxon>Deinococcota</taxon>
        <taxon>Deinococci</taxon>
        <taxon>Deinococcales</taxon>
        <taxon>Deinococcaceae</taxon>
        <taxon>Deinococcus</taxon>
    </lineage>
</organism>
<dbReference type="Proteomes" id="UP001595748">
    <property type="component" value="Unassembled WGS sequence"/>
</dbReference>
<proteinExistence type="predicted"/>
<sequence>MTAALSPHLQPPITGEVIVKNAQNLAVSCPWCQRLMRAADGVLTLAEIAQKVHLPLKVCEKLVVKAVQENWMEVVSNETQNPAAVPVSGDFWFEVNQALHGSLGSAAVRLLQEAALMTRLSTTELTPQKVNDFLIALELVATEQQRQQLNEHLDELRTRYAA</sequence>